<feature type="domain" description="Hydroxymethylglutaryl-coenzyme A synthase C-terminal" evidence="6">
    <location>
        <begin position="176"/>
        <end position="245"/>
    </location>
</feature>
<feature type="binding site" evidence="4">
    <location>
        <position position="143"/>
    </location>
    <ligand>
        <name>(3S)-3-hydroxy-3-methylglutaryl-CoA</name>
        <dbReference type="ChEBI" id="CHEBI:43074"/>
    </ligand>
</feature>
<dbReference type="EMBL" id="FO681347">
    <property type="protein sequence ID" value="CCV64777.1"/>
    <property type="molecule type" value="Genomic_DNA"/>
</dbReference>
<dbReference type="Gene3D" id="3.40.47.10">
    <property type="match status" value="2"/>
</dbReference>
<dbReference type="PANTHER" id="PTHR43323">
    <property type="entry name" value="3-HYDROXY-3-METHYLGLUTARYL COENZYME A SYNTHASE"/>
    <property type="match status" value="1"/>
</dbReference>
<name>U4KLM3_ALTPJ</name>
<dbReference type="KEGG" id="apal:BN85412000"/>
<dbReference type="GO" id="GO:0004421">
    <property type="term" value="F:hydroxymethylglutaryl-CoA synthase activity"/>
    <property type="evidence" value="ECO:0007669"/>
    <property type="project" value="UniProtKB-EC"/>
</dbReference>
<dbReference type="InterPro" id="IPR011554">
    <property type="entry name" value="HMG_CoA_synthase_prok"/>
</dbReference>
<dbReference type="Pfam" id="PF01154">
    <property type="entry name" value="HMG_CoA_synt_N"/>
    <property type="match status" value="1"/>
</dbReference>
<evidence type="ECO:0000256" key="2">
    <source>
        <dbReference type="ARBA" id="ARBA00022679"/>
    </source>
</evidence>
<proteinExistence type="inferred from homology"/>
<evidence type="ECO:0000256" key="1">
    <source>
        <dbReference type="ARBA" id="ARBA00007061"/>
    </source>
</evidence>
<dbReference type="InterPro" id="IPR013528">
    <property type="entry name" value="HMG_CoA_synth_N"/>
</dbReference>
<feature type="binding site" evidence="4">
    <location>
        <position position="242"/>
    </location>
    <ligand>
        <name>(3S)-3-hydroxy-3-methylglutaryl-CoA</name>
        <dbReference type="ChEBI" id="CHEBI:43074"/>
    </ligand>
</feature>
<evidence type="ECO:0000313" key="7">
    <source>
        <dbReference type="EMBL" id="CCV64777.1"/>
    </source>
</evidence>
<evidence type="ECO:0000313" key="8">
    <source>
        <dbReference type="Proteomes" id="UP000032740"/>
    </source>
</evidence>
<feature type="domain" description="Hydroxymethylglutaryl-coenzyme A synthase N-terminal" evidence="5">
    <location>
        <begin position="2"/>
        <end position="164"/>
    </location>
</feature>
<organism evidence="7 8">
    <name type="scientific">Alteracholeplasma palmae (strain ATCC 49389 / J233)</name>
    <name type="common">Acholeplasma palmae</name>
    <dbReference type="NCBI Taxonomy" id="1318466"/>
    <lineage>
        <taxon>Bacteria</taxon>
        <taxon>Bacillati</taxon>
        <taxon>Mycoplasmatota</taxon>
        <taxon>Mollicutes</taxon>
        <taxon>Acholeplasmatales</taxon>
        <taxon>Acholeplasmataceae</taxon>
        <taxon>Acholeplasma</taxon>
    </lineage>
</organism>
<evidence type="ECO:0000256" key="4">
    <source>
        <dbReference type="PIRSR" id="PIRSR611554-2"/>
    </source>
</evidence>
<dbReference type="InterPro" id="IPR016039">
    <property type="entry name" value="Thiolase-like"/>
</dbReference>
<reference evidence="7 8" key="1">
    <citation type="journal article" date="2013" name="J. Mol. Microbiol. Biotechnol.">
        <title>Analysis of the Complete Genomes of Acholeplasma brassicae , A. palmae and A. laidlawii and Their Comparison to the Obligate Parasites from ' Candidatus Phytoplasma'.</title>
        <authorList>
            <person name="Kube M."/>
            <person name="Siewert C."/>
            <person name="Migdoll A.M."/>
            <person name="Duduk B."/>
            <person name="Holz S."/>
            <person name="Rabus R."/>
            <person name="Seemuller E."/>
            <person name="Mitrovic J."/>
            <person name="Muller I."/>
            <person name="Buttner C."/>
            <person name="Reinhardt R."/>
        </authorList>
    </citation>
    <scope>NUCLEOTIDE SEQUENCE [LARGE SCALE GENOMIC DNA]</scope>
    <source>
        <strain evidence="7 8">J233</strain>
    </source>
</reference>
<keyword evidence="2 7" id="KW-0808">Transferase</keyword>
<keyword evidence="8" id="KW-1185">Reference proteome</keyword>
<dbReference type="RefSeq" id="WP_030003661.1">
    <property type="nucleotide sequence ID" value="NC_022538.1"/>
</dbReference>
<feature type="binding site" evidence="4">
    <location>
        <position position="272"/>
    </location>
    <ligand>
        <name>(3S)-3-hydroxy-3-methylglutaryl-CoA</name>
        <dbReference type="ChEBI" id="CHEBI:43074"/>
    </ligand>
</feature>
<dbReference type="HOGENOM" id="CLU_008065_3_2_14"/>
<comment type="similarity">
    <text evidence="1">Belongs to the thiolase-like superfamily. HMG-CoA synthase family.</text>
</comment>
<dbReference type="InterPro" id="IPR013746">
    <property type="entry name" value="HMG_CoA_synt_C_dom"/>
</dbReference>
<dbReference type="STRING" id="1318466.BN85412000"/>
<keyword evidence="7" id="KW-0012">Acyltransferase</keyword>
<feature type="active site" description="Proton donor/acceptor" evidence="3">
    <location>
        <position position="233"/>
    </location>
</feature>
<dbReference type="NCBIfam" id="TIGR01835">
    <property type="entry name" value="HMG-CoA-S_prok"/>
    <property type="match status" value="1"/>
</dbReference>
<dbReference type="OrthoDB" id="9769523at2"/>
<dbReference type="Proteomes" id="UP000032740">
    <property type="component" value="Chromosome"/>
</dbReference>
<dbReference type="SUPFAM" id="SSF53901">
    <property type="entry name" value="Thiolase-like"/>
    <property type="match status" value="2"/>
</dbReference>
<dbReference type="CDD" id="cd00827">
    <property type="entry name" value="init_cond_enzymes"/>
    <property type="match status" value="1"/>
</dbReference>
<feature type="active site" description="Acyl-thioester intermediate" evidence="3">
    <location>
        <position position="111"/>
    </location>
</feature>
<evidence type="ECO:0000259" key="6">
    <source>
        <dbReference type="Pfam" id="PF08540"/>
    </source>
</evidence>
<dbReference type="Pfam" id="PF08540">
    <property type="entry name" value="HMG_CoA_synt_C"/>
    <property type="match status" value="2"/>
</dbReference>
<accession>U4KLM3</accession>
<protein>
    <submittedName>
        <fullName evidence="7">Hydroxymethylglutaryl-CoA synthase</fullName>
        <ecNumber evidence="7">2.3.3.10</ecNumber>
    </submittedName>
</protein>
<dbReference type="PANTHER" id="PTHR43323:SF2">
    <property type="entry name" value="HYDROXYMETHYLGLUTARYL-COA SYNTHASE"/>
    <property type="match status" value="1"/>
</dbReference>
<gene>
    <name evidence="7" type="primary">mvaS</name>
    <name evidence="7" type="ORF">BN85412000</name>
</gene>
<dbReference type="EC" id="2.3.3.10" evidence="7"/>
<feature type="binding site" evidence="4">
    <location>
        <position position="29"/>
    </location>
    <ligand>
        <name>(3S)-3-hydroxy-3-methylglutaryl-CoA</name>
        <dbReference type="ChEBI" id="CHEBI:43074"/>
    </ligand>
</feature>
<evidence type="ECO:0000259" key="5">
    <source>
        <dbReference type="Pfam" id="PF01154"/>
    </source>
</evidence>
<feature type="domain" description="Hydroxymethylglutaryl-coenzyme A synthase C-terminal" evidence="6">
    <location>
        <begin position="261"/>
        <end position="363"/>
    </location>
</feature>
<evidence type="ECO:0000256" key="3">
    <source>
        <dbReference type="PIRSR" id="PIRSR611554-1"/>
    </source>
</evidence>
<dbReference type="AlphaFoldDB" id="U4KLM3"/>
<dbReference type="GO" id="GO:0006084">
    <property type="term" value="P:acetyl-CoA metabolic process"/>
    <property type="evidence" value="ECO:0007669"/>
    <property type="project" value="InterPro"/>
</dbReference>
<sequence>MKIGIDKIAFYSPGLYINLSDLAIERKIDPDKFLIGIGQIQMSVPSMMQDTITMAINASNKILTKEDKEKIDLVIFATESSVDQSKSGATFIHKLLELNNYSRSIEIKQACYGATAGIQLGYSHILNQPESKVLVIASDIARYGLDTAGEPTQGAGSVAILLTKNPSILEIENKSSYYTEDIFDFYRPNYSDLAIVDGKYSNDKYQEFFSKTYNAYMGKYQMSVNDFDAFCFHIPYTKIGLKSLRMIADETKSPNLFENYKLATIYNKRVGNIYTGSLYLSLISLLEQGNLKKNDRIGLYSYGSGAVGEFFSLRVVDGYKNCLQKASHEKMLDSRIQLTIDEYENIFKNNYTETLKNKIKNENTIVYFNGVVDHKRIYLKK</sequence>
<feature type="active site" description="Proton donor/acceptor" evidence="3">
    <location>
        <position position="79"/>
    </location>
</feature>